<keyword evidence="2" id="KW-1003">Cell membrane</keyword>
<dbReference type="EMBL" id="QGKX02000088">
    <property type="protein sequence ID" value="KAF3587179.1"/>
    <property type="molecule type" value="Genomic_DNA"/>
</dbReference>
<dbReference type="AlphaFoldDB" id="A0A8S9S564"/>
<reference evidence="6" key="1">
    <citation type="submission" date="2019-12" db="EMBL/GenBank/DDBJ databases">
        <title>Genome sequencing and annotation of Brassica cretica.</title>
        <authorList>
            <person name="Studholme D.J."/>
            <person name="Sarris P."/>
        </authorList>
    </citation>
    <scope>NUCLEOTIDE SEQUENCE</scope>
    <source>
        <strain evidence="6">PFS-109/04</strain>
        <tissue evidence="6">Leaf</tissue>
    </source>
</reference>
<name>A0A8S9S564_BRACR</name>
<keyword evidence="4" id="KW-1133">Transmembrane helix</keyword>
<keyword evidence="5" id="KW-0472">Membrane</keyword>
<protein>
    <submittedName>
        <fullName evidence="6">Uncharacterized protein</fullName>
    </submittedName>
</protein>
<evidence type="ECO:0000256" key="4">
    <source>
        <dbReference type="ARBA" id="ARBA00022989"/>
    </source>
</evidence>
<evidence type="ECO:0000256" key="3">
    <source>
        <dbReference type="ARBA" id="ARBA00022692"/>
    </source>
</evidence>
<evidence type="ECO:0000256" key="2">
    <source>
        <dbReference type="ARBA" id="ARBA00022475"/>
    </source>
</evidence>
<organism evidence="6 7">
    <name type="scientific">Brassica cretica</name>
    <name type="common">Mustard</name>
    <dbReference type="NCBI Taxonomy" id="69181"/>
    <lineage>
        <taxon>Eukaryota</taxon>
        <taxon>Viridiplantae</taxon>
        <taxon>Streptophyta</taxon>
        <taxon>Embryophyta</taxon>
        <taxon>Tracheophyta</taxon>
        <taxon>Spermatophyta</taxon>
        <taxon>Magnoliopsida</taxon>
        <taxon>eudicotyledons</taxon>
        <taxon>Gunneridae</taxon>
        <taxon>Pentapetalae</taxon>
        <taxon>rosids</taxon>
        <taxon>malvids</taxon>
        <taxon>Brassicales</taxon>
        <taxon>Brassicaceae</taxon>
        <taxon>Brassiceae</taxon>
        <taxon>Brassica</taxon>
    </lineage>
</organism>
<dbReference type="Proteomes" id="UP000712600">
    <property type="component" value="Unassembled WGS sequence"/>
</dbReference>
<comment type="caution">
    <text evidence="6">The sequence shown here is derived from an EMBL/GenBank/DDBJ whole genome shotgun (WGS) entry which is preliminary data.</text>
</comment>
<dbReference type="PANTHER" id="PTHR43302">
    <property type="entry name" value="TRANSPORTER ARSB-RELATED"/>
    <property type="match status" value="1"/>
</dbReference>
<proteinExistence type="predicted"/>
<keyword evidence="3" id="KW-0812">Transmembrane</keyword>
<accession>A0A8S9S564</accession>
<evidence type="ECO:0000313" key="6">
    <source>
        <dbReference type="EMBL" id="KAF3587179.1"/>
    </source>
</evidence>
<dbReference type="PANTHER" id="PTHR43302:SF15">
    <property type="entry name" value="SILICON EFFLUX TRANSPORTER LSI2"/>
    <property type="match status" value="1"/>
</dbReference>
<dbReference type="GO" id="GO:0005886">
    <property type="term" value="C:plasma membrane"/>
    <property type="evidence" value="ECO:0007669"/>
    <property type="project" value="UniProtKB-SubCell"/>
</dbReference>
<evidence type="ECO:0000256" key="5">
    <source>
        <dbReference type="ARBA" id="ARBA00023136"/>
    </source>
</evidence>
<comment type="subcellular location">
    <subcellularLocation>
        <location evidence="1">Cell membrane</location>
        <topology evidence="1">Multi-pass membrane protein</topology>
    </subcellularLocation>
</comment>
<sequence length="103" mass="11438">MLWHAGLSPYLEIHFKYYLCAVLPLGARVAAAAGEEEKKAWANVSLIFVHDRLWLLGSEANLIVCEQARSAVSHGYTLTFNKHFKFGLPSTLILTAIGLLLIK</sequence>
<evidence type="ECO:0000256" key="1">
    <source>
        <dbReference type="ARBA" id="ARBA00004651"/>
    </source>
</evidence>
<evidence type="ECO:0000313" key="7">
    <source>
        <dbReference type="Proteomes" id="UP000712600"/>
    </source>
</evidence>
<gene>
    <name evidence="6" type="ORF">F2Q69_00025625</name>
</gene>